<evidence type="ECO:0000313" key="4">
    <source>
        <dbReference type="Proteomes" id="UP000229554"/>
    </source>
</evidence>
<dbReference type="SUPFAM" id="SSF53623">
    <property type="entry name" value="MurD-like peptide ligases, catalytic domain"/>
    <property type="match status" value="1"/>
</dbReference>
<name>A0A2M8KRK8_9BACT</name>
<dbReference type="PANTHER" id="PTHR23135">
    <property type="entry name" value="MUR LIGASE FAMILY MEMBER"/>
    <property type="match status" value="1"/>
</dbReference>
<dbReference type="PANTHER" id="PTHR23135:SF7">
    <property type="entry name" value="LIPID II ISOGLUTAMINYL SYNTHASE (GLUTAMINE-HYDROLYZING) SUBUNIT MURT"/>
    <property type="match status" value="1"/>
</dbReference>
<dbReference type="InterPro" id="IPR013221">
    <property type="entry name" value="Mur_ligase_cen"/>
</dbReference>
<proteinExistence type="predicted"/>
<comment type="caution">
    <text evidence="3">The sequence shown here is derived from an EMBL/GenBank/DDBJ whole genome shotgun (WGS) entry which is preliminary data.</text>
</comment>
<dbReference type="Proteomes" id="UP000229554">
    <property type="component" value="Unassembled WGS sequence"/>
</dbReference>
<accession>A0A2M8KRK8</accession>
<dbReference type="InterPro" id="IPR013564">
    <property type="entry name" value="MurT_C"/>
</dbReference>
<dbReference type="Pfam" id="PF08245">
    <property type="entry name" value="Mur_ligase_M"/>
    <property type="match status" value="1"/>
</dbReference>
<evidence type="ECO:0000259" key="1">
    <source>
        <dbReference type="Pfam" id="PF08245"/>
    </source>
</evidence>
<dbReference type="GO" id="GO:0005524">
    <property type="term" value="F:ATP binding"/>
    <property type="evidence" value="ECO:0007669"/>
    <property type="project" value="InterPro"/>
</dbReference>
<gene>
    <name evidence="3" type="ORF">COU88_04350</name>
</gene>
<feature type="domain" description="Mur ligase central" evidence="1">
    <location>
        <begin position="27"/>
        <end position="164"/>
    </location>
</feature>
<reference evidence="4" key="1">
    <citation type="submission" date="2017-09" db="EMBL/GenBank/DDBJ databases">
        <title>Depth-based differentiation of microbial function through sediment-hosted aquifers and enrichment of novel symbionts in the deep terrestrial subsurface.</title>
        <authorList>
            <person name="Probst A.J."/>
            <person name="Ladd B."/>
            <person name="Jarett J.K."/>
            <person name="Geller-Mcgrath D.E."/>
            <person name="Sieber C.M.K."/>
            <person name="Emerson J.B."/>
            <person name="Anantharaman K."/>
            <person name="Thomas B.C."/>
            <person name="Malmstrom R."/>
            <person name="Stieglmeier M."/>
            <person name="Klingl A."/>
            <person name="Woyke T."/>
            <person name="Ryan C.M."/>
            <person name="Banfield J.F."/>
        </authorList>
    </citation>
    <scope>NUCLEOTIDE SEQUENCE [LARGE SCALE GENOMIC DNA]</scope>
</reference>
<dbReference type="Pfam" id="PF08353">
    <property type="entry name" value="MurT_C"/>
    <property type="match status" value="1"/>
</dbReference>
<evidence type="ECO:0000259" key="2">
    <source>
        <dbReference type="Pfam" id="PF08353"/>
    </source>
</evidence>
<protein>
    <recommendedName>
        <fullName evidence="5">DUF1727 domain-containing protein</fullName>
    </recommendedName>
</protein>
<dbReference type="GO" id="GO:0016881">
    <property type="term" value="F:acid-amino acid ligase activity"/>
    <property type="evidence" value="ECO:0007669"/>
    <property type="project" value="InterPro"/>
</dbReference>
<evidence type="ECO:0000313" key="3">
    <source>
        <dbReference type="EMBL" id="PJE62557.1"/>
    </source>
</evidence>
<sequence length="401" mass="45444">TWPGEIAQYFLRNPRNIASLFKGIIYVVGTNGKTSTTKMLVQVMRDNGFDVITNASGANMLNGVLSSILAQKKYSKNAGYIGIFEVDEFALESVTEVLAPTHILFLNVVRDQLDRYGEVRNVLSLWKNILGKNTACMVIANAYDPGLSWVCENVPKNKLHWYGIPEQFLKKESTVLGDSSYCFFCNHKLDYNGMYVSHLGKWYCPSCKKKSEKAFTWEEQDIHSLVTMPDYVTINMQGVYVLAKLFEISRDQFFASASLWEPAYGRGEIRKSGNATVTFVLGKNPASWTVSLRDSLKKKKYSTVVLGLNNQIPDGQDVSWIWDADIDSKNLRHVMHIWTFGDRAHDMAVRLHMEGIQVEKVYTNANYCFADVKKKSEEVLMLSNYTAMLNSRRALLGKAIL</sequence>
<evidence type="ECO:0008006" key="5">
    <source>
        <dbReference type="Google" id="ProtNLM"/>
    </source>
</evidence>
<dbReference type="AlphaFoldDB" id="A0A2M8KRK8"/>
<dbReference type="EMBL" id="PFED01000178">
    <property type="protein sequence ID" value="PJE62557.1"/>
    <property type="molecule type" value="Genomic_DNA"/>
</dbReference>
<organism evidence="3 4">
    <name type="scientific">Candidatus Roizmanbacteria bacterium CG10_big_fil_rev_8_21_14_0_10_39_6</name>
    <dbReference type="NCBI Taxonomy" id="1974853"/>
    <lineage>
        <taxon>Bacteria</taxon>
        <taxon>Candidatus Roizmaniibacteriota</taxon>
    </lineage>
</organism>
<dbReference type="Gene3D" id="3.40.1190.10">
    <property type="entry name" value="Mur-like, catalytic domain"/>
    <property type="match status" value="1"/>
</dbReference>
<dbReference type="InterPro" id="IPR036565">
    <property type="entry name" value="Mur-like_cat_sf"/>
</dbReference>
<feature type="non-terminal residue" evidence="3">
    <location>
        <position position="1"/>
    </location>
</feature>
<feature type="domain" description="Lipid II isoglutaminyl synthase (glutamine-hydrolyzing) subunit MurT C-terminal" evidence="2">
    <location>
        <begin position="281"/>
        <end position="388"/>
    </location>
</feature>